<name>A0A974SNN6_9RHOO</name>
<accession>A0A974SNN6</accession>
<keyword evidence="8" id="KW-1185">Reference proteome</keyword>
<dbReference type="Pfam" id="PF03741">
    <property type="entry name" value="TerC"/>
    <property type="match status" value="1"/>
</dbReference>
<gene>
    <name evidence="7" type="ORF">IWH25_18105</name>
</gene>
<comment type="similarity">
    <text evidence="2">Belongs to the TerC family.</text>
</comment>
<evidence type="ECO:0000313" key="8">
    <source>
        <dbReference type="Proteomes" id="UP000663444"/>
    </source>
</evidence>
<evidence type="ECO:0000256" key="5">
    <source>
        <dbReference type="ARBA" id="ARBA00023136"/>
    </source>
</evidence>
<keyword evidence="5 6" id="KW-0472">Membrane</keyword>
<evidence type="ECO:0000256" key="1">
    <source>
        <dbReference type="ARBA" id="ARBA00004141"/>
    </source>
</evidence>
<dbReference type="KEGG" id="ares:IWH25_18105"/>
<sequence>MAAIIGAVRRSGASRRGVGAGFRARIRAFRFHPPPEVVVPESFVSPEFWVAVLQIIMIDLVLSGDNAVVIALACRNLPAEQRRQGILWGVAGAVGLRVVLTMAAAVVMNLPWLKLVGGVLLLWIGVKLLLPGDDDGHEVSAADHLWGAVRTIVIADFVMSVDNVIAVAGASHGNLGLLLFGLVVSIPLIVWSSQIVLRLMERWPVVVVIGGALLGWVAGSMIWSDPAVGGLVAAFPAGSASFAAALSALLVVALGKWMETRRLRTAAIAPE</sequence>
<feature type="transmembrane region" description="Helical" evidence="6">
    <location>
        <begin position="175"/>
        <end position="191"/>
    </location>
</feature>
<comment type="subcellular location">
    <subcellularLocation>
        <location evidence="1">Membrane</location>
        <topology evidence="1">Multi-pass membrane protein</topology>
    </subcellularLocation>
</comment>
<evidence type="ECO:0000256" key="4">
    <source>
        <dbReference type="ARBA" id="ARBA00022989"/>
    </source>
</evidence>
<evidence type="ECO:0000256" key="6">
    <source>
        <dbReference type="SAM" id="Phobius"/>
    </source>
</evidence>
<dbReference type="PANTHER" id="PTHR30238">
    <property type="entry name" value="MEMBRANE BOUND PREDICTED REDOX MODULATOR"/>
    <property type="match status" value="1"/>
</dbReference>
<dbReference type="PANTHER" id="PTHR30238:SF4">
    <property type="entry name" value="SLL1022 PROTEIN"/>
    <property type="match status" value="1"/>
</dbReference>
<dbReference type="Proteomes" id="UP000663444">
    <property type="component" value="Chromosome"/>
</dbReference>
<evidence type="ECO:0000256" key="2">
    <source>
        <dbReference type="ARBA" id="ARBA00007511"/>
    </source>
</evidence>
<dbReference type="EMBL" id="CP064781">
    <property type="protein sequence ID" value="QRJ63625.1"/>
    <property type="molecule type" value="Genomic_DNA"/>
</dbReference>
<reference evidence="7" key="1">
    <citation type="submission" date="2020-11" db="EMBL/GenBank/DDBJ databases">
        <title>Azospira restricta DSM 18626 genome sequence.</title>
        <authorList>
            <person name="Moe W.M."/>
        </authorList>
    </citation>
    <scope>NUCLEOTIDE SEQUENCE</scope>
    <source>
        <strain evidence="7">DSM 18626</strain>
    </source>
</reference>
<feature type="transmembrane region" description="Helical" evidence="6">
    <location>
        <begin position="229"/>
        <end position="254"/>
    </location>
</feature>
<protein>
    <submittedName>
        <fullName evidence="7">TerC family protein</fullName>
    </submittedName>
</protein>
<evidence type="ECO:0000256" key="3">
    <source>
        <dbReference type="ARBA" id="ARBA00022692"/>
    </source>
</evidence>
<dbReference type="InterPro" id="IPR022301">
    <property type="entry name" value="Integral_membrane_YjbE"/>
</dbReference>
<feature type="transmembrane region" description="Helical" evidence="6">
    <location>
        <begin position="203"/>
        <end position="223"/>
    </location>
</feature>
<proteinExistence type="inferred from homology"/>
<keyword evidence="3 6" id="KW-0812">Transmembrane</keyword>
<organism evidence="7 8">
    <name type="scientific">Azospira restricta</name>
    <dbReference type="NCBI Taxonomy" id="404405"/>
    <lineage>
        <taxon>Bacteria</taxon>
        <taxon>Pseudomonadati</taxon>
        <taxon>Pseudomonadota</taxon>
        <taxon>Betaproteobacteria</taxon>
        <taxon>Rhodocyclales</taxon>
        <taxon>Rhodocyclaceae</taxon>
        <taxon>Azospira</taxon>
    </lineage>
</organism>
<feature type="transmembrane region" description="Helical" evidence="6">
    <location>
        <begin position="86"/>
        <end position="106"/>
    </location>
</feature>
<evidence type="ECO:0000313" key="7">
    <source>
        <dbReference type="EMBL" id="QRJ63625.1"/>
    </source>
</evidence>
<keyword evidence="4 6" id="KW-1133">Transmembrane helix</keyword>
<dbReference type="InterPro" id="IPR005496">
    <property type="entry name" value="Integral_membrane_TerC"/>
</dbReference>
<dbReference type="AlphaFoldDB" id="A0A974SNN6"/>
<dbReference type="NCBIfam" id="TIGR03717">
    <property type="entry name" value="R_switched_YjbE"/>
    <property type="match status" value="1"/>
</dbReference>
<dbReference type="GO" id="GO:0016020">
    <property type="term" value="C:membrane"/>
    <property type="evidence" value="ECO:0007669"/>
    <property type="project" value="UniProtKB-SubCell"/>
</dbReference>